<name>A0A0A8ZXG8_ARUDO</name>
<evidence type="ECO:0000313" key="1">
    <source>
        <dbReference type="EMBL" id="JAD41460.1"/>
    </source>
</evidence>
<dbReference type="AlphaFoldDB" id="A0A0A8ZXG8"/>
<dbReference type="EMBL" id="GBRH01256435">
    <property type="protein sequence ID" value="JAD41460.1"/>
    <property type="molecule type" value="Transcribed_RNA"/>
</dbReference>
<protein>
    <submittedName>
        <fullName evidence="1">Uncharacterized protein</fullName>
    </submittedName>
</protein>
<proteinExistence type="predicted"/>
<reference evidence="1" key="1">
    <citation type="submission" date="2014-09" db="EMBL/GenBank/DDBJ databases">
        <authorList>
            <person name="Magalhaes I.L.F."/>
            <person name="Oliveira U."/>
            <person name="Santos F.R."/>
            <person name="Vidigal T.H.D.A."/>
            <person name="Brescovit A.D."/>
            <person name="Santos A.J."/>
        </authorList>
    </citation>
    <scope>NUCLEOTIDE SEQUENCE</scope>
    <source>
        <tissue evidence="1">Shoot tissue taken approximately 20 cm above the soil surface</tissue>
    </source>
</reference>
<sequence length="46" mass="5600">MRIDCKLMVWVFFPFKRFRKVMLVLVEWSVFQNVLEKEHGIVIEGT</sequence>
<reference evidence="1" key="2">
    <citation type="journal article" date="2015" name="Data Brief">
        <title>Shoot transcriptome of the giant reed, Arundo donax.</title>
        <authorList>
            <person name="Barrero R.A."/>
            <person name="Guerrero F.D."/>
            <person name="Moolhuijzen P."/>
            <person name="Goolsby J.A."/>
            <person name="Tidwell J."/>
            <person name="Bellgard S.E."/>
            <person name="Bellgard M.I."/>
        </authorList>
    </citation>
    <scope>NUCLEOTIDE SEQUENCE</scope>
    <source>
        <tissue evidence="1">Shoot tissue taken approximately 20 cm above the soil surface</tissue>
    </source>
</reference>
<organism evidence="1">
    <name type="scientific">Arundo donax</name>
    <name type="common">Giant reed</name>
    <name type="synonym">Donax arundinaceus</name>
    <dbReference type="NCBI Taxonomy" id="35708"/>
    <lineage>
        <taxon>Eukaryota</taxon>
        <taxon>Viridiplantae</taxon>
        <taxon>Streptophyta</taxon>
        <taxon>Embryophyta</taxon>
        <taxon>Tracheophyta</taxon>
        <taxon>Spermatophyta</taxon>
        <taxon>Magnoliopsida</taxon>
        <taxon>Liliopsida</taxon>
        <taxon>Poales</taxon>
        <taxon>Poaceae</taxon>
        <taxon>PACMAD clade</taxon>
        <taxon>Arundinoideae</taxon>
        <taxon>Arundineae</taxon>
        <taxon>Arundo</taxon>
    </lineage>
</organism>
<accession>A0A0A8ZXG8</accession>